<keyword evidence="1" id="KW-0472">Membrane</keyword>
<protein>
    <submittedName>
        <fullName evidence="2">Uncharacterized protein</fullName>
    </submittedName>
</protein>
<comment type="caution">
    <text evidence="2">The sequence shown here is derived from an EMBL/GenBank/DDBJ whole genome shotgun (WGS) entry which is preliminary data.</text>
</comment>
<keyword evidence="3" id="KW-1185">Reference proteome</keyword>
<evidence type="ECO:0000313" key="3">
    <source>
        <dbReference type="Proteomes" id="UP001320245"/>
    </source>
</evidence>
<accession>A0AAN9U135</accession>
<reference evidence="2 3" key="1">
    <citation type="journal article" date="2023" name="PLoS ONE">
        <title>Cytospora paraplurivora sp. nov. isolated from orchards with fruit tree decline syndrome in Ontario, Canada.</title>
        <authorList>
            <person name="Ilyukhin E."/>
            <person name="Nguyen H.D.T."/>
            <person name="Castle A.J."/>
            <person name="Ellouze W."/>
        </authorList>
    </citation>
    <scope>NUCLEOTIDE SEQUENCE [LARGE SCALE GENOMIC DNA]</scope>
    <source>
        <strain evidence="2 3">FDS-564</strain>
    </source>
</reference>
<sequence length="120" mass="13106">MLRPYWAHLTGKDTKTEVIAWVAGGFFIAAVILSVTAPFSVMRLFGRSVGKSSPSLVAFEGVMPIAQVEKTAMGNNNKRLTYAPSSTPFCALRQARHPRERKGVEPHWILVAPGDARVSP</sequence>
<keyword evidence="1" id="KW-0812">Transmembrane</keyword>
<dbReference type="AlphaFoldDB" id="A0AAN9U135"/>
<dbReference type="Proteomes" id="UP001320245">
    <property type="component" value="Unassembled WGS sequence"/>
</dbReference>
<dbReference type="EMBL" id="JAJSPL020000038">
    <property type="protein sequence ID" value="KAK7735551.1"/>
    <property type="molecule type" value="Genomic_DNA"/>
</dbReference>
<gene>
    <name evidence="2" type="ORF">SLS53_007464</name>
</gene>
<keyword evidence="1" id="KW-1133">Transmembrane helix</keyword>
<evidence type="ECO:0000313" key="2">
    <source>
        <dbReference type="EMBL" id="KAK7735551.1"/>
    </source>
</evidence>
<name>A0AAN9U135_9PEZI</name>
<evidence type="ECO:0000256" key="1">
    <source>
        <dbReference type="SAM" id="Phobius"/>
    </source>
</evidence>
<organism evidence="2 3">
    <name type="scientific">Cytospora paraplurivora</name>
    <dbReference type="NCBI Taxonomy" id="2898453"/>
    <lineage>
        <taxon>Eukaryota</taxon>
        <taxon>Fungi</taxon>
        <taxon>Dikarya</taxon>
        <taxon>Ascomycota</taxon>
        <taxon>Pezizomycotina</taxon>
        <taxon>Sordariomycetes</taxon>
        <taxon>Sordariomycetidae</taxon>
        <taxon>Diaporthales</taxon>
        <taxon>Cytosporaceae</taxon>
        <taxon>Cytospora</taxon>
    </lineage>
</organism>
<proteinExistence type="predicted"/>
<feature type="transmembrane region" description="Helical" evidence="1">
    <location>
        <begin position="20"/>
        <end position="41"/>
    </location>
</feature>